<proteinExistence type="predicted"/>
<dbReference type="GeneID" id="111118922"/>
<organism evidence="4 5">
    <name type="scientific">Crassostrea virginica</name>
    <name type="common">Eastern oyster</name>
    <dbReference type="NCBI Taxonomy" id="6565"/>
    <lineage>
        <taxon>Eukaryota</taxon>
        <taxon>Metazoa</taxon>
        <taxon>Spiralia</taxon>
        <taxon>Lophotrochozoa</taxon>
        <taxon>Mollusca</taxon>
        <taxon>Bivalvia</taxon>
        <taxon>Autobranchia</taxon>
        <taxon>Pteriomorphia</taxon>
        <taxon>Ostreida</taxon>
        <taxon>Ostreoidea</taxon>
        <taxon>Ostreidae</taxon>
        <taxon>Crassostrea</taxon>
    </lineage>
</organism>
<feature type="transmembrane region" description="Helical" evidence="2">
    <location>
        <begin position="295"/>
        <end position="312"/>
    </location>
</feature>
<keyword evidence="2" id="KW-1133">Transmembrane helix</keyword>
<evidence type="ECO:0000313" key="4">
    <source>
        <dbReference type="Proteomes" id="UP000694844"/>
    </source>
</evidence>
<feature type="signal peptide" evidence="3">
    <location>
        <begin position="1"/>
        <end position="16"/>
    </location>
</feature>
<accession>A0A8B8CF79</accession>
<dbReference type="OrthoDB" id="6092440at2759"/>
<keyword evidence="3" id="KW-0732">Signal</keyword>
<dbReference type="AlphaFoldDB" id="A0A8B8CF79"/>
<dbReference type="KEGG" id="cvn:111118922"/>
<gene>
    <name evidence="5" type="primary">LOC111118922</name>
</gene>
<protein>
    <submittedName>
        <fullName evidence="5">Uncharacterized protein LOC111118922</fullName>
    </submittedName>
</protein>
<evidence type="ECO:0000313" key="5">
    <source>
        <dbReference type="RefSeq" id="XP_022314350.1"/>
    </source>
</evidence>
<dbReference type="Proteomes" id="UP000694844">
    <property type="component" value="Chromosome 1"/>
</dbReference>
<reference evidence="5" key="2">
    <citation type="submission" date="2025-08" db="UniProtKB">
        <authorList>
            <consortium name="RefSeq"/>
        </authorList>
    </citation>
    <scope>IDENTIFICATION</scope>
    <source>
        <tissue evidence="5">Whole sample</tissue>
    </source>
</reference>
<keyword evidence="4" id="KW-1185">Reference proteome</keyword>
<evidence type="ECO:0000256" key="1">
    <source>
        <dbReference type="SAM" id="MobiDB-lite"/>
    </source>
</evidence>
<sequence>MLGILWIAILFKLSDTFYQTKTIVVTTPGNSTRIPLAPYGINASDRTFFVFRVRSCGPAAIVLTDSEPSHFSEFVFGSNNNTRCKFKADGFTRFSIPCSNACNVSEETWISWNDNDLDMIQDWNMGRGNIPFADQIGSNPFAYFYPKFFSIYSDTLSAEWEFDVNYTSTTEQSTLTESGTSAAVTTGSDVTATVNMEDTSSAETTTSNPVMTSLVTSAVSFSTQSSVGKVNGSSYCYCSLNKSCETKNYTEEELSQMIDSIVQELKVSIKDTNAYKRRLISAPDDRPSAQRMGEVGAVVICLVILGIVLMDFPRVIKLVRRDPNRENEYKRKSSKRRKNRRTSCH</sequence>
<reference evidence="4" key="1">
    <citation type="submission" date="2024-06" db="UniProtKB">
        <authorList>
            <consortium name="RefSeq"/>
        </authorList>
    </citation>
    <scope>NUCLEOTIDE SEQUENCE [LARGE SCALE GENOMIC DNA]</scope>
</reference>
<feature type="compositionally biased region" description="Basic residues" evidence="1">
    <location>
        <begin position="332"/>
        <end position="345"/>
    </location>
</feature>
<evidence type="ECO:0000256" key="3">
    <source>
        <dbReference type="SAM" id="SignalP"/>
    </source>
</evidence>
<feature type="region of interest" description="Disordered" evidence="1">
    <location>
        <begin position="325"/>
        <end position="345"/>
    </location>
</feature>
<keyword evidence="2" id="KW-0472">Membrane</keyword>
<name>A0A8B8CF79_CRAVI</name>
<keyword evidence="2" id="KW-0812">Transmembrane</keyword>
<evidence type="ECO:0000256" key="2">
    <source>
        <dbReference type="SAM" id="Phobius"/>
    </source>
</evidence>
<dbReference type="RefSeq" id="XP_022314350.1">
    <property type="nucleotide sequence ID" value="XM_022458642.1"/>
</dbReference>
<feature type="chain" id="PRO_5034092891" evidence="3">
    <location>
        <begin position="17"/>
        <end position="345"/>
    </location>
</feature>